<name>A0ABQ5A924_9ASTR</name>
<reference evidence="2" key="2">
    <citation type="submission" date="2022-01" db="EMBL/GenBank/DDBJ databases">
        <authorList>
            <person name="Yamashiro T."/>
            <person name="Shiraishi A."/>
            <person name="Satake H."/>
            <person name="Nakayama K."/>
        </authorList>
    </citation>
    <scope>NUCLEOTIDE SEQUENCE</scope>
</reference>
<proteinExistence type="predicted"/>
<evidence type="ECO:0000313" key="2">
    <source>
        <dbReference type="EMBL" id="GJS99139.1"/>
    </source>
</evidence>
<protein>
    <submittedName>
        <fullName evidence="2">Uncharacterized protein</fullName>
    </submittedName>
</protein>
<keyword evidence="3" id="KW-1185">Reference proteome</keyword>
<evidence type="ECO:0000256" key="1">
    <source>
        <dbReference type="SAM" id="MobiDB-lite"/>
    </source>
</evidence>
<dbReference type="EMBL" id="BQNB010012096">
    <property type="protein sequence ID" value="GJS99139.1"/>
    <property type="molecule type" value="Genomic_DNA"/>
</dbReference>
<evidence type="ECO:0000313" key="3">
    <source>
        <dbReference type="Proteomes" id="UP001151760"/>
    </source>
</evidence>
<accession>A0ABQ5A924</accession>
<sequence length="187" mass="21993">MTLNEYLMYEEMNRDLARSYTSRKSVAPVRNRILVYPYSDEDDEEYYSLPPLLPCFQTPQPCAIINYVYHNSYNEDDIDNMTLEEYARYELAISSAENIRNMEHEVPNRCDDETVDIIDYEDSDQEDGELPDLPTFSATIVFASICEHVKEDIDISITKEKEEVHMEDIQMDEDYNIDHSNTKETLQ</sequence>
<gene>
    <name evidence="2" type="ORF">Tco_0820309</name>
</gene>
<feature type="compositionally biased region" description="Basic and acidic residues" evidence="1">
    <location>
        <begin position="176"/>
        <end position="187"/>
    </location>
</feature>
<feature type="region of interest" description="Disordered" evidence="1">
    <location>
        <begin position="164"/>
        <end position="187"/>
    </location>
</feature>
<reference evidence="2" key="1">
    <citation type="journal article" date="2022" name="Int. J. Mol. Sci.">
        <title>Draft Genome of Tanacetum Coccineum: Genomic Comparison of Closely Related Tanacetum-Family Plants.</title>
        <authorList>
            <person name="Yamashiro T."/>
            <person name="Shiraishi A."/>
            <person name="Nakayama K."/>
            <person name="Satake H."/>
        </authorList>
    </citation>
    <scope>NUCLEOTIDE SEQUENCE</scope>
</reference>
<comment type="caution">
    <text evidence="2">The sequence shown here is derived from an EMBL/GenBank/DDBJ whole genome shotgun (WGS) entry which is preliminary data.</text>
</comment>
<dbReference type="Proteomes" id="UP001151760">
    <property type="component" value="Unassembled WGS sequence"/>
</dbReference>
<organism evidence="2 3">
    <name type="scientific">Tanacetum coccineum</name>
    <dbReference type="NCBI Taxonomy" id="301880"/>
    <lineage>
        <taxon>Eukaryota</taxon>
        <taxon>Viridiplantae</taxon>
        <taxon>Streptophyta</taxon>
        <taxon>Embryophyta</taxon>
        <taxon>Tracheophyta</taxon>
        <taxon>Spermatophyta</taxon>
        <taxon>Magnoliopsida</taxon>
        <taxon>eudicotyledons</taxon>
        <taxon>Gunneridae</taxon>
        <taxon>Pentapetalae</taxon>
        <taxon>asterids</taxon>
        <taxon>campanulids</taxon>
        <taxon>Asterales</taxon>
        <taxon>Asteraceae</taxon>
        <taxon>Asteroideae</taxon>
        <taxon>Anthemideae</taxon>
        <taxon>Anthemidinae</taxon>
        <taxon>Tanacetum</taxon>
    </lineage>
</organism>